<evidence type="ECO:0000313" key="2">
    <source>
        <dbReference type="Ensembl" id="ENSHCOP00000000304.1"/>
    </source>
</evidence>
<proteinExistence type="predicted"/>
<sequence>MAITSRRHVGVRPDSVNLDAKPSPLLKTLSEVEGSTLKSRKRERKATGNTQHLVRSPGCGASPHSKRENDMSSCPSGGPGRLTPERNEAPSTAGTPRFGALSHHSFFSRHNPHPHRVRHIQGLNGRPVCTVRDDWLVSSSLFPHPLLKSHVQRQAVVPASLGKKRKKDIFSSMFSEAWRDELRELAAKVVLAVKMAPNKLQEPVRRQTRYSAQTGRLVPASAKSHPRRPPSQHLDHGKPFHDQELMVLELLCQILQTDSLRAVQQWLLLAGHRGDTRFPLFHCLFIYGPFKDL</sequence>
<accession>A0A3Q3D1S7</accession>
<keyword evidence="3" id="KW-1185">Reference proteome</keyword>
<evidence type="ECO:0000313" key="3">
    <source>
        <dbReference type="Proteomes" id="UP000264820"/>
    </source>
</evidence>
<dbReference type="InterPro" id="IPR037394">
    <property type="entry name" value="TBATA-like"/>
</dbReference>
<protein>
    <submittedName>
        <fullName evidence="2">Thymus, brain and testes associated</fullName>
    </submittedName>
</protein>
<name>A0A3Q3D1S7_HIPCM</name>
<evidence type="ECO:0000256" key="1">
    <source>
        <dbReference type="SAM" id="MobiDB-lite"/>
    </source>
</evidence>
<dbReference type="STRING" id="109280.ENSHCOP00000000304"/>
<reference evidence="2" key="2">
    <citation type="submission" date="2025-09" db="UniProtKB">
        <authorList>
            <consortium name="Ensembl"/>
        </authorList>
    </citation>
    <scope>IDENTIFICATION</scope>
</reference>
<feature type="compositionally biased region" description="Basic residues" evidence="1">
    <location>
        <begin position="1"/>
        <end position="10"/>
    </location>
</feature>
<feature type="region of interest" description="Disordered" evidence="1">
    <location>
        <begin position="206"/>
        <end position="238"/>
    </location>
</feature>
<dbReference type="OMA" id="RENDMSS"/>
<feature type="region of interest" description="Disordered" evidence="1">
    <location>
        <begin position="1"/>
        <end position="113"/>
    </location>
</feature>
<dbReference type="PANTHER" id="PTHR33772">
    <property type="entry name" value="THYMUS, BRAIN AND TESTES-ASSOCIATED"/>
    <property type="match status" value="1"/>
</dbReference>
<dbReference type="Pfam" id="PF15256">
    <property type="entry name" value="SPATIAL"/>
    <property type="match status" value="1"/>
</dbReference>
<dbReference type="GeneTree" id="ENSGT00510000048896"/>
<dbReference type="PANTHER" id="PTHR33772:SF1">
    <property type="entry name" value="PROTEIN TBATA"/>
    <property type="match status" value="1"/>
</dbReference>
<dbReference type="Ensembl" id="ENSHCOT00000014000.1">
    <property type="protein sequence ID" value="ENSHCOP00000000304.1"/>
    <property type="gene ID" value="ENSHCOG00000001087.1"/>
</dbReference>
<organism evidence="2 3">
    <name type="scientific">Hippocampus comes</name>
    <name type="common">Tiger tail seahorse</name>
    <dbReference type="NCBI Taxonomy" id="109280"/>
    <lineage>
        <taxon>Eukaryota</taxon>
        <taxon>Metazoa</taxon>
        <taxon>Chordata</taxon>
        <taxon>Craniata</taxon>
        <taxon>Vertebrata</taxon>
        <taxon>Euteleostomi</taxon>
        <taxon>Actinopterygii</taxon>
        <taxon>Neopterygii</taxon>
        <taxon>Teleostei</taxon>
        <taxon>Neoteleostei</taxon>
        <taxon>Acanthomorphata</taxon>
        <taxon>Syngnathiaria</taxon>
        <taxon>Syngnathiformes</taxon>
        <taxon>Syngnathoidei</taxon>
        <taxon>Syngnathidae</taxon>
        <taxon>Hippocampus</taxon>
    </lineage>
</organism>
<dbReference type="AlphaFoldDB" id="A0A3Q3D1S7"/>
<reference evidence="2" key="1">
    <citation type="submission" date="2025-08" db="UniProtKB">
        <authorList>
            <consortium name="Ensembl"/>
        </authorList>
    </citation>
    <scope>IDENTIFICATION</scope>
</reference>
<dbReference type="Proteomes" id="UP000264820">
    <property type="component" value="Unplaced"/>
</dbReference>